<dbReference type="AlphaFoldDB" id="A0A1U9NIN8"/>
<dbReference type="RefSeq" id="WP_146659942.1">
    <property type="nucleotide sequence ID" value="NZ_CP019791.1"/>
</dbReference>
<dbReference type="Proteomes" id="UP000189674">
    <property type="component" value="Chromosome"/>
</dbReference>
<sequence length="199" mass="21153" precursor="true">MKHLLLLSLAVLLLPGAALAGTVLNTNLLVNPGFEDSLNGWVSNGGDNRSNDPAPHSGSSYVFFPSTSTGAVSQTVDLDLGTFTEGDYEANYGGWQARWHGQADAGKITLYFLDQTGAALGSDSLGFHSPVPWELQEGTAVLPGGTEQIIYEFYGVRYEGSNLDSYLDDAFLSISVVPEPATLVILAAGAVICTRKPRR</sequence>
<feature type="signal peptide" evidence="1">
    <location>
        <begin position="1"/>
        <end position="20"/>
    </location>
</feature>
<proteinExistence type="predicted"/>
<dbReference type="Gene3D" id="2.60.120.260">
    <property type="entry name" value="Galactose-binding domain-like"/>
    <property type="match status" value="1"/>
</dbReference>
<gene>
    <name evidence="2" type="ORF">STSP2_00756</name>
</gene>
<protein>
    <recommendedName>
        <fullName evidence="4">PEP-CTERM protein-sorting domain-containing protein</fullName>
    </recommendedName>
</protein>
<evidence type="ECO:0000313" key="3">
    <source>
        <dbReference type="Proteomes" id="UP000189674"/>
    </source>
</evidence>
<dbReference type="EMBL" id="CP019791">
    <property type="protein sequence ID" value="AQT67608.1"/>
    <property type="molecule type" value="Genomic_DNA"/>
</dbReference>
<keyword evidence="1" id="KW-0732">Signal</keyword>
<feature type="chain" id="PRO_5012482502" description="PEP-CTERM protein-sorting domain-containing protein" evidence="1">
    <location>
        <begin position="21"/>
        <end position="199"/>
    </location>
</feature>
<organism evidence="2 3">
    <name type="scientific">Anaerohalosphaera lusitana</name>
    <dbReference type="NCBI Taxonomy" id="1936003"/>
    <lineage>
        <taxon>Bacteria</taxon>
        <taxon>Pseudomonadati</taxon>
        <taxon>Planctomycetota</taxon>
        <taxon>Phycisphaerae</taxon>
        <taxon>Sedimentisphaerales</taxon>
        <taxon>Anaerohalosphaeraceae</taxon>
        <taxon>Anaerohalosphaera</taxon>
    </lineage>
</organism>
<evidence type="ECO:0000256" key="1">
    <source>
        <dbReference type="SAM" id="SignalP"/>
    </source>
</evidence>
<keyword evidence="3" id="KW-1185">Reference proteome</keyword>
<evidence type="ECO:0008006" key="4">
    <source>
        <dbReference type="Google" id="ProtNLM"/>
    </source>
</evidence>
<evidence type="ECO:0000313" key="2">
    <source>
        <dbReference type="EMBL" id="AQT67608.1"/>
    </source>
</evidence>
<dbReference type="OrthoDB" id="345880at2"/>
<name>A0A1U9NIN8_9BACT</name>
<accession>A0A1U9NIN8</accession>
<reference evidence="3" key="1">
    <citation type="submission" date="2017-02" db="EMBL/GenBank/DDBJ databases">
        <title>Comparative genomics and description of representatives of a novel lineage of planctomycetes thriving in anoxic sediments.</title>
        <authorList>
            <person name="Spring S."/>
            <person name="Bunk B."/>
            <person name="Sproer C."/>
        </authorList>
    </citation>
    <scope>NUCLEOTIDE SEQUENCE [LARGE SCALE GENOMIC DNA]</scope>
    <source>
        <strain evidence="3">ST-NAGAB-D1</strain>
    </source>
</reference>
<dbReference type="KEGG" id="alus:STSP2_00756"/>